<keyword evidence="4" id="KW-0539">Nucleus</keyword>
<evidence type="ECO:0000313" key="8">
    <source>
        <dbReference type="Proteomes" id="UP000005408"/>
    </source>
</evidence>
<proteinExistence type="inferred from homology"/>
<evidence type="ECO:0000259" key="6">
    <source>
        <dbReference type="PROSITE" id="PS50166"/>
    </source>
</evidence>
<protein>
    <recommendedName>
        <fullName evidence="6">Importin N-terminal domain-containing protein</fullName>
    </recommendedName>
</protein>
<evidence type="ECO:0000256" key="3">
    <source>
        <dbReference type="ARBA" id="ARBA00022448"/>
    </source>
</evidence>
<evidence type="ECO:0000256" key="2">
    <source>
        <dbReference type="ARBA" id="ARBA00007991"/>
    </source>
</evidence>
<evidence type="ECO:0000313" key="7">
    <source>
        <dbReference type="EnsemblMetazoa" id="G13401.2:cds"/>
    </source>
</evidence>
<sequence>MDISTAGPLVLETLTNACSQKADVLKPAERQLQQWETQPGFYSILSEIFSNHSIDVNVRWLAVLYCKNGVERYWRKTAPNAMSEDEKERLKSKLISNFSEPVPQIATQLAVLVSKIARLDCPRNWNALLPALFEAVRCEDLLIQERALLILHHVTKTLASKRLAPDKKLFESLTSEIFGFVHGLWTRDLDLFAELSLVHSENMGPAMDRANLSCKIIRKQIAYGTKDPSSNQDMSSFLNQIFVRLKQVLGFRQSMWGNPHILEKCQKMILMMTKILLDLLDIHPISFIQLVRPTLEFVVTYNFSLSEKGLLFERFSVNCFNLMRGILSSDVYRPMKSPELTDTVKMEAYKIKMDFFQFGTLREICHRLVSQYFLLTSEDLSNWDADPEGFCLEEGGDSYKYSLRPSSEVLYLTMFKEFRTSLTPVVLEMVQAVQNPCDPEDMVAILRKDAVYNAVGLSAFDLFDDVDFDKWFSTQLLQELNIKHQNYRIIHRRIIWLCGQWVGVKMSSSLRPTLYQAIISLLNQSEDLVVRIEAAMTLKTDILYHWFNENLNYIPVNAKKMIMFKLDQSHVSKIFTTDDFEFNVEQFLPFLDSMFSQLFELLKEVQECDTKMQVLHVISFLIERTGSQIKPYASSLIQYLQTLWQEAQEHNMLKCAILTTLVHLVQGFGPNCTSMYEFLLPVIQVSTDVTQDQYVYLAEDGLELWLETLKNSPNPNDHLLQLYRNMPGLLESGTENLRISLKIIEAYLFLCPNQFMHNFCNSLASSLHSLMSDIREEGQLLILRVVELALKVFPKEGPDIFLNILVSMVKSLVEEKNESILTAMNLTLFGRIVLQNQEFLWKLIQQMAHHYHQEADSFFGHLLDIWFDNMDYITQPERRKLSALALASLLSVNTSVVEEKFVGIVTTCVGVLHDVTRIPVDDDPLLQLDSLVISDTDQSNEGDDEEVLHERRKHQLSKQDPVHTVPLKDYLVSQLRACQEQRGEKFNQLMGLVDPEIVQQLKSFTR</sequence>
<organism evidence="7 8">
    <name type="scientific">Magallana gigas</name>
    <name type="common">Pacific oyster</name>
    <name type="synonym">Crassostrea gigas</name>
    <dbReference type="NCBI Taxonomy" id="29159"/>
    <lineage>
        <taxon>Eukaryota</taxon>
        <taxon>Metazoa</taxon>
        <taxon>Spiralia</taxon>
        <taxon>Lophotrochozoa</taxon>
        <taxon>Mollusca</taxon>
        <taxon>Bivalvia</taxon>
        <taxon>Autobranchia</taxon>
        <taxon>Pteriomorphia</taxon>
        <taxon>Ostreida</taxon>
        <taxon>Ostreoidea</taxon>
        <taxon>Ostreidae</taxon>
        <taxon>Magallana</taxon>
    </lineage>
</organism>
<dbReference type="Pfam" id="PF25758">
    <property type="entry name" value="TPR_IPO11"/>
    <property type="match status" value="1"/>
</dbReference>
<dbReference type="GO" id="GO:0006606">
    <property type="term" value="P:protein import into nucleus"/>
    <property type="evidence" value="ECO:0007669"/>
    <property type="project" value="TreeGrafter"/>
</dbReference>
<dbReference type="EnsemblMetazoa" id="G13401.2">
    <property type="protein sequence ID" value="G13401.2:cds"/>
    <property type="gene ID" value="G13401"/>
</dbReference>
<feature type="domain" description="Importin N-terminal" evidence="6">
    <location>
        <begin position="521"/>
        <end position="572"/>
    </location>
</feature>
<dbReference type="PROSITE" id="PS50166">
    <property type="entry name" value="IMPORTIN_B_NT"/>
    <property type="match status" value="2"/>
</dbReference>
<dbReference type="InterPro" id="IPR016024">
    <property type="entry name" value="ARM-type_fold"/>
</dbReference>
<dbReference type="InterPro" id="IPR058669">
    <property type="entry name" value="TPR_IPO7/11-like"/>
</dbReference>
<dbReference type="GO" id="GO:0005635">
    <property type="term" value="C:nuclear envelope"/>
    <property type="evidence" value="ECO:0007669"/>
    <property type="project" value="TreeGrafter"/>
</dbReference>
<dbReference type="AlphaFoldDB" id="A0A8W8ICQ4"/>
<feature type="region of interest" description="Disordered" evidence="5">
    <location>
        <begin position="936"/>
        <end position="959"/>
    </location>
</feature>
<feature type="compositionally biased region" description="Acidic residues" evidence="5">
    <location>
        <begin position="938"/>
        <end position="947"/>
    </location>
</feature>
<name>A0A8W8ICQ4_MAGGI</name>
<accession>A0A8W8ICQ4</accession>
<feature type="domain" description="Importin N-terminal" evidence="6">
    <location>
        <begin position="28"/>
        <end position="100"/>
    </location>
</feature>
<comment type="subcellular location">
    <subcellularLocation>
        <location evidence="1">Nucleus</location>
    </subcellularLocation>
</comment>
<comment type="similarity">
    <text evidence="2">Belongs to the importin beta family.</text>
</comment>
<dbReference type="SUPFAM" id="SSF48371">
    <property type="entry name" value="ARM repeat"/>
    <property type="match status" value="1"/>
</dbReference>
<keyword evidence="8" id="KW-1185">Reference proteome</keyword>
<evidence type="ECO:0000256" key="1">
    <source>
        <dbReference type="ARBA" id="ARBA00004123"/>
    </source>
</evidence>
<dbReference type="Proteomes" id="UP000005408">
    <property type="component" value="Unassembled WGS sequence"/>
</dbReference>
<dbReference type="InterPro" id="IPR011989">
    <property type="entry name" value="ARM-like"/>
</dbReference>
<dbReference type="GO" id="GO:0005829">
    <property type="term" value="C:cytosol"/>
    <property type="evidence" value="ECO:0007669"/>
    <property type="project" value="TreeGrafter"/>
</dbReference>
<evidence type="ECO:0000256" key="4">
    <source>
        <dbReference type="ARBA" id="ARBA00023242"/>
    </source>
</evidence>
<dbReference type="PANTHER" id="PTHR10997">
    <property type="entry name" value="IMPORTIN-7, 8, 11"/>
    <property type="match status" value="1"/>
</dbReference>
<dbReference type="PANTHER" id="PTHR10997:SF7">
    <property type="entry name" value="IMPORTIN-11"/>
    <property type="match status" value="1"/>
</dbReference>
<reference evidence="7" key="1">
    <citation type="submission" date="2022-08" db="UniProtKB">
        <authorList>
            <consortium name="EnsemblMetazoa"/>
        </authorList>
    </citation>
    <scope>IDENTIFICATION</scope>
    <source>
        <strain evidence="7">05x7-T-G4-1.051#20</strain>
    </source>
</reference>
<dbReference type="SMART" id="SM00913">
    <property type="entry name" value="IBN_N"/>
    <property type="match status" value="1"/>
</dbReference>
<dbReference type="InterPro" id="IPR001494">
    <property type="entry name" value="Importin-beta_N"/>
</dbReference>
<keyword evidence="3" id="KW-0813">Transport</keyword>
<dbReference type="GO" id="GO:0031267">
    <property type="term" value="F:small GTPase binding"/>
    <property type="evidence" value="ECO:0007669"/>
    <property type="project" value="InterPro"/>
</dbReference>
<dbReference type="Pfam" id="PF03810">
    <property type="entry name" value="IBN_N"/>
    <property type="match status" value="1"/>
</dbReference>
<evidence type="ECO:0000256" key="5">
    <source>
        <dbReference type="SAM" id="MobiDB-lite"/>
    </source>
</evidence>
<dbReference type="Gene3D" id="1.25.10.10">
    <property type="entry name" value="Leucine-rich Repeat Variant"/>
    <property type="match status" value="1"/>
</dbReference>